<organism evidence="1 2">
    <name type="scientific">Azotobacter beijerinckii</name>
    <dbReference type="NCBI Taxonomy" id="170623"/>
    <lineage>
        <taxon>Bacteria</taxon>
        <taxon>Pseudomonadati</taxon>
        <taxon>Pseudomonadota</taxon>
        <taxon>Gammaproteobacteria</taxon>
        <taxon>Pseudomonadales</taxon>
        <taxon>Pseudomonadaceae</taxon>
        <taxon>Azotobacter</taxon>
    </lineage>
</organism>
<reference evidence="1 2" key="1">
    <citation type="submission" date="2016-10" db="EMBL/GenBank/DDBJ databases">
        <authorList>
            <person name="de Groot N.N."/>
        </authorList>
    </citation>
    <scope>NUCLEOTIDE SEQUENCE [LARGE SCALE GENOMIC DNA]</scope>
    <source>
        <strain evidence="1 2">DSM 1041</strain>
    </source>
</reference>
<proteinExistence type="predicted"/>
<sequence length="53" mass="5954">MSSNNTIRLIQYAQQLATSRGEPYIVVQVSGGHVIVMRDSELHGAKLLERCWP</sequence>
<evidence type="ECO:0000313" key="2">
    <source>
        <dbReference type="Proteomes" id="UP000199005"/>
    </source>
</evidence>
<dbReference type="Proteomes" id="UP000199005">
    <property type="component" value="Unassembled WGS sequence"/>
</dbReference>
<dbReference type="RefSeq" id="WP_175559766.1">
    <property type="nucleotide sequence ID" value="NZ_FNYO01000026.1"/>
</dbReference>
<dbReference type="EMBL" id="FNYO01000026">
    <property type="protein sequence ID" value="SEI91162.1"/>
    <property type="molecule type" value="Genomic_DNA"/>
</dbReference>
<evidence type="ECO:0000313" key="1">
    <source>
        <dbReference type="EMBL" id="SEI91162.1"/>
    </source>
</evidence>
<accession>A0A1H6UTC3</accession>
<dbReference type="AlphaFoldDB" id="A0A1H6UTC3"/>
<dbReference type="STRING" id="170623.SAMN04244579_02421"/>
<gene>
    <name evidence="1" type="ORF">SAMN04244579_02421</name>
</gene>
<name>A0A1H6UTC3_9GAMM</name>
<protein>
    <submittedName>
        <fullName evidence="1">Uncharacterized protein</fullName>
    </submittedName>
</protein>